<dbReference type="GO" id="GO:0005886">
    <property type="term" value="C:plasma membrane"/>
    <property type="evidence" value="ECO:0007669"/>
    <property type="project" value="UniProtKB-SubCell"/>
</dbReference>
<name>A0A2K4ZHP5_9FIRM</name>
<accession>A0A2K4ZHP5</accession>
<dbReference type="Proteomes" id="UP000236311">
    <property type="component" value="Unassembled WGS sequence"/>
</dbReference>
<dbReference type="InterPro" id="IPR038766">
    <property type="entry name" value="Membrane_comp_ABC_pdt"/>
</dbReference>
<dbReference type="EMBL" id="OFSM01000013">
    <property type="protein sequence ID" value="SOY29981.1"/>
    <property type="molecule type" value="Genomic_DNA"/>
</dbReference>
<evidence type="ECO:0000256" key="2">
    <source>
        <dbReference type="ARBA" id="ARBA00022475"/>
    </source>
</evidence>
<evidence type="ECO:0000256" key="6">
    <source>
        <dbReference type="SAM" id="Phobius"/>
    </source>
</evidence>
<evidence type="ECO:0000256" key="5">
    <source>
        <dbReference type="ARBA" id="ARBA00023136"/>
    </source>
</evidence>
<feature type="domain" description="ABC3 transporter permease C-terminal" evidence="7">
    <location>
        <begin position="264"/>
        <end position="383"/>
    </location>
</feature>
<feature type="domain" description="ABC3 transporter permease C-terminal" evidence="7">
    <location>
        <begin position="653"/>
        <end position="773"/>
    </location>
</feature>
<feature type="transmembrane region" description="Helical" evidence="6">
    <location>
        <begin position="305"/>
        <end position="334"/>
    </location>
</feature>
<feature type="transmembrane region" description="Helical" evidence="6">
    <location>
        <begin position="354"/>
        <end position="374"/>
    </location>
</feature>
<dbReference type="Pfam" id="PF02687">
    <property type="entry name" value="FtsX"/>
    <property type="match status" value="2"/>
</dbReference>
<keyword evidence="3 6" id="KW-0812">Transmembrane</keyword>
<evidence type="ECO:0000256" key="1">
    <source>
        <dbReference type="ARBA" id="ARBA00004651"/>
    </source>
</evidence>
<dbReference type="InterPro" id="IPR003838">
    <property type="entry name" value="ABC3_permease_C"/>
</dbReference>
<feature type="transmembrane region" description="Helical" evidence="6">
    <location>
        <begin position="682"/>
        <end position="700"/>
    </location>
</feature>
<keyword evidence="5 6" id="KW-0472">Membrane</keyword>
<feature type="transmembrane region" description="Helical" evidence="6">
    <location>
        <begin position="706"/>
        <end position="729"/>
    </location>
</feature>
<feature type="transmembrane region" description="Helical" evidence="6">
    <location>
        <begin position="20"/>
        <end position="39"/>
    </location>
</feature>
<reference evidence="8 9" key="1">
    <citation type="submission" date="2018-01" db="EMBL/GenBank/DDBJ databases">
        <authorList>
            <person name="Gaut B.S."/>
            <person name="Morton B.R."/>
            <person name="Clegg M.T."/>
            <person name="Duvall M.R."/>
        </authorList>
    </citation>
    <scope>NUCLEOTIDE SEQUENCE [LARGE SCALE GENOMIC DNA]</scope>
    <source>
        <strain evidence="8">GP69</strain>
    </source>
</reference>
<feature type="transmembrane region" description="Helical" evidence="6">
    <location>
        <begin position="427"/>
        <end position="447"/>
    </location>
</feature>
<feature type="transmembrane region" description="Helical" evidence="6">
    <location>
        <begin position="642"/>
        <end position="670"/>
    </location>
</feature>
<keyword evidence="2" id="KW-1003">Cell membrane</keyword>
<feature type="transmembrane region" description="Helical" evidence="6">
    <location>
        <begin position="741"/>
        <end position="766"/>
    </location>
</feature>
<dbReference type="PANTHER" id="PTHR30287:SF2">
    <property type="entry name" value="BLL1001 PROTEIN"/>
    <property type="match status" value="1"/>
</dbReference>
<dbReference type="AlphaFoldDB" id="A0A2K4ZHP5"/>
<protein>
    <submittedName>
        <fullName evidence="8">FtsX-like permease family protein</fullName>
    </submittedName>
</protein>
<evidence type="ECO:0000313" key="9">
    <source>
        <dbReference type="Proteomes" id="UP000236311"/>
    </source>
</evidence>
<dbReference type="PANTHER" id="PTHR30287">
    <property type="entry name" value="MEMBRANE COMPONENT OF PREDICTED ABC SUPERFAMILY METABOLITE UPTAKE TRANSPORTER"/>
    <property type="match status" value="1"/>
</dbReference>
<sequence length="780" mass="85406">MRKSFLLARSNLRRAKGQGAAIVALVFLAAMMLNLWLMLSMDYRQNFDRSHDRMNAEHVTLAVDGELTETKEFLTQLLEQEEGVDTFFLSDSMHMVGSFDYNGGEVNSDLIFLEKQSAVSRPVGRVEILEDSGAESGIYMPLLYKSEDISVGKTVEISIGSNKVSYTVCGFFNSVMAGSHNCSLCALILTEDKYAELEEKGYAPKAVLCSVRLKERAENENFEAMMKNKVSSQYPAARMVSNSYALVSQSRYISQMICSGIMSAMAFLILLIALVVIASNIVNYIQENMKNLGALKAVGYTSGQLIGSLLMQFVGLSLAAAVAGAGISYCLFPYVNELMISQTGIPYSVRFLPLPFLLTLMISGGTVALAVWLYSRRIRKMEPVTALRQGLRTHSFRRNPVPLSDTGAPLNLALALKTTFSGMKNNITICITMLVLSLVVVFSGLMIRNMMMDMTPFVNLIVGETADSCINVTADMEEDFLKDMNGDSRVEKIYLYNSAEVRHVDGVALIATFTEDYSKVNNQSVVFKGRFPKYDNEIAVAAKYAGEKGLKIGDEITITAEGKEACYLITGFTQISNNLGKDCLLTREGYERLGKMQSASYYLNLAEEVNIDEFHEEMKDTYGDGVNALINIRTTVEGAASVYVLLMTMIVVAVLILSAIIIAFVLYLLVRTMLNSKRRDYGILKALGFTTGQLILQTALSVMPAAAASTIVGMIVGSFAINPLTALFLRGIGIVKCTFVVPVGLNLIAGVGLVLFTFGIACVLSLKIRKITPRALLAGE</sequence>
<proteinExistence type="predicted"/>
<evidence type="ECO:0000256" key="3">
    <source>
        <dbReference type="ARBA" id="ARBA00022692"/>
    </source>
</evidence>
<evidence type="ECO:0000256" key="4">
    <source>
        <dbReference type="ARBA" id="ARBA00022989"/>
    </source>
</evidence>
<evidence type="ECO:0000259" key="7">
    <source>
        <dbReference type="Pfam" id="PF02687"/>
    </source>
</evidence>
<dbReference type="RefSeq" id="WP_103240063.1">
    <property type="nucleotide sequence ID" value="NZ_JANJZD010000012.1"/>
</dbReference>
<comment type="subcellular location">
    <subcellularLocation>
        <location evidence="1">Cell membrane</location>
        <topology evidence="1">Multi-pass membrane protein</topology>
    </subcellularLocation>
</comment>
<organism evidence="8 9">
    <name type="scientific">Acetatifactor muris</name>
    <dbReference type="NCBI Taxonomy" id="879566"/>
    <lineage>
        <taxon>Bacteria</taxon>
        <taxon>Bacillati</taxon>
        <taxon>Bacillota</taxon>
        <taxon>Clostridia</taxon>
        <taxon>Lachnospirales</taxon>
        <taxon>Lachnospiraceae</taxon>
        <taxon>Acetatifactor</taxon>
    </lineage>
</organism>
<feature type="transmembrane region" description="Helical" evidence="6">
    <location>
        <begin position="261"/>
        <end position="285"/>
    </location>
</feature>
<gene>
    <name evidence="8" type="ORF">AMURIS_02702</name>
</gene>
<keyword evidence="9" id="KW-1185">Reference proteome</keyword>
<keyword evidence="4 6" id="KW-1133">Transmembrane helix</keyword>
<dbReference type="OrthoDB" id="9761168at2"/>
<evidence type="ECO:0000313" key="8">
    <source>
        <dbReference type="EMBL" id="SOY29981.1"/>
    </source>
</evidence>